<accession>A0A382YQT3</accession>
<feature type="compositionally biased region" description="Acidic residues" evidence="1">
    <location>
        <begin position="102"/>
        <end position="114"/>
    </location>
</feature>
<feature type="region of interest" description="Disordered" evidence="1">
    <location>
        <begin position="95"/>
        <end position="120"/>
    </location>
</feature>
<reference evidence="2" key="1">
    <citation type="submission" date="2018-05" db="EMBL/GenBank/DDBJ databases">
        <authorList>
            <person name="Lanie J.A."/>
            <person name="Ng W.-L."/>
            <person name="Kazmierczak K.M."/>
            <person name="Andrzejewski T.M."/>
            <person name="Davidsen T.M."/>
            <person name="Wayne K.J."/>
            <person name="Tettelin H."/>
            <person name="Glass J.I."/>
            <person name="Rusch D."/>
            <person name="Podicherti R."/>
            <person name="Tsui H.-C.T."/>
            <person name="Winkler M.E."/>
        </authorList>
    </citation>
    <scope>NUCLEOTIDE SEQUENCE</scope>
</reference>
<protein>
    <submittedName>
        <fullName evidence="2">Uncharacterized protein</fullName>
    </submittedName>
</protein>
<dbReference type="AlphaFoldDB" id="A0A382YQT3"/>
<gene>
    <name evidence="2" type="ORF">METZ01_LOCUS438255</name>
</gene>
<feature type="non-terminal residue" evidence="2">
    <location>
        <position position="262"/>
    </location>
</feature>
<organism evidence="2">
    <name type="scientific">marine metagenome</name>
    <dbReference type="NCBI Taxonomy" id="408172"/>
    <lineage>
        <taxon>unclassified sequences</taxon>
        <taxon>metagenomes</taxon>
        <taxon>ecological metagenomes</taxon>
    </lineage>
</organism>
<sequence>AGYPDIDVATRPFDWPLTDGATKAMKVSRMLDNVIGMHKGTSLRSSLLNRDLNYRLTKDSGGDESPERKQKVLLEAHLDCLMLLFARTRRLDGHPLDRKETEDSDKESEEESGGEGEVPNYLAFRPQEEALLGALHSYDNNRRGKWWPNIAEKQKSKKGVRWKSKFTAANKGFSKIIGTAVEVSETYDKEKNLETLKEWQEKKRKSAQQKVGERFSLPNEQGLRPISFQFHYVQSWLKNNFPDGAGLDGTAQRFLRGFSIML</sequence>
<feature type="non-terminal residue" evidence="2">
    <location>
        <position position="1"/>
    </location>
</feature>
<evidence type="ECO:0000313" key="2">
    <source>
        <dbReference type="EMBL" id="SVD85401.1"/>
    </source>
</evidence>
<evidence type="ECO:0000256" key="1">
    <source>
        <dbReference type="SAM" id="MobiDB-lite"/>
    </source>
</evidence>
<proteinExistence type="predicted"/>
<name>A0A382YQT3_9ZZZZ</name>
<dbReference type="EMBL" id="UINC01177649">
    <property type="protein sequence ID" value="SVD85401.1"/>
    <property type="molecule type" value="Genomic_DNA"/>
</dbReference>